<evidence type="ECO:0000313" key="3">
    <source>
        <dbReference type="Proteomes" id="UP000265520"/>
    </source>
</evidence>
<protein>
    <submittedName>
        <fullName evidence="2">Uncharacterized protein</fullName>
    </submittedName>
</protein>
<keyword evidence="1" id="KW-0812">Transmembrane</keyword>
<reference evidence="2 3" key="1">
    <citation type="journal article" date="2018" name="Front. Plant Sci.">
        <title>Red Clover (Trifolium pratense) and Zigzag Clover (T. medium) - A Picture of Genomic Similarities and Differences.</title>
        <authorList>
            <person name="Dluhosova J."/>
            <person name="Istvanek J."/>
            <person name="Nedelnik J."/>
            <person name="Repkova J."/>
        </authorList>
    </citation>
    <scope>NUCLEOTIDE SEQUENCE [LARGE SCALE GENOMIC DNA]</scope>
    <source>
        <strain evidence="3">cv. 10/8</strain>
        <tissue evidence="2">Leaf</tissue>
    </source>
</reference>
<keyword evidence="1" id="KW-1133">Transmembrane helix</keyword>
<sequence>TDQADLQDSLMQHCCFPDIVVVGLASVVGVVGSVAAAFP</sequence>
<dbReference type="AlphaFoldDB" id="A0A392UMG1"/>
<accession>A0A392UMG1</accession>
<feature type="transmembrane region" description="Helical" evidence="1">
    <location>
        <begin position="19"/>
        <end position="38"/>
    </location>
</feature>
<organism evidence="2 3">
    <name type="scientific">Trifolium medium</name>
    <dbReference type="NCBI Taxonomy" id="97028"/>
    <lineage>
        <taxon>Eukaryota</taxon>
        <taxon>Viridiplantae</taxon>
        <taxon>Streptophyta</taxon>
        <taxon>Embryophyta</taxon>
        <taxon>Tracheophyta</taxon>
        <taxon>Spermatophyta</taxon>
        <taxon>Magnoliopsida</taxon>
        <taxon>eudicotyledons</taxon>
        <taxon>Gunneridae</taxon>
        <taxon>Pentapetalae</taxon>
        <taxon>rosids</taxon>
        <taxon>fabids</taxon>
        <taxon>Fabales</taxon>
        <taxon>Fabaceae</taxon>
        <taxon>Papilionoideae</taxon>
        <taxon>50 kb inversion clade</taxon>
        <taxon>NPAAA clade</taxon>
        <taxon>Hologalegina</taxon>
        <taxon>IRL clade</taxon>
        <taxon>Trifolieae</taxon>
        <taxon>Trifolium</taxon>
    </lineage>
</organism>
<dbReference type="EMBL" id="LXQA010847647">
    <property type="protein sequence ID" value="MCI73834.1"/>
    <property type="molecule type" value="Genomic_DNA"/>
</dbReference>
<comment type="caution">
    <text evidence="2">The sequence shown here is derived from an EMBL/GenBank/DDBJ whole genome shotgun (WGS) entry which is preliminary data.</text>
</comment>
<dbReference type="Proteomes" id="UP000265520">
    <property type="component" value="Unassembled WGS sequence"/>
</dbReference>
<keyword evidence="3" id="KW-1185">Reference proteome</keyword>
<proteinExistence type="predicted"/>
<keyword evidence="1" id="KW-0472">Membrane</keyword>
<feature type="non-terminal residue" evidence="2">
    <location>
        <position position="1"/>
    </location>
</feature>
<evidence type="ECO:0000256" key="1">
    <source>
        <dbReference type="SAM" id="Phobius"/>
    </source>
</evidence>
<name>A0A392UMG1_9FABA</name>
<evidence type="ECO:0000313" key="2">
    <source>
        <dbReference type="EMBL" id="MCI73834.1"/>
    </source>
</evidence>